<sequence length="37" mass="3856">MTPSGWSPFGHAKVDGPVDYPGVEPDGTLSIADKVDI</sequence>
<reference evidence="2 4" key="2">
    <citation type="submission" date="2018-03" db="EMBL/GenBank/DDBJ databases">
        <title>Genomic Encyclopedia of Archaeal and Bacterial Type Strains, Phase II (KMG-II): from individual species to whole genera.</title>
        <authorList>
            <person name="Goeker M."/>
        </authorList>
    </citation>
    <scope>NUCLEOTIDE SEQUENCE [LARGE SCALE GENOMIC DNA]</scope>
    <source>
        <strain evidence="2 4">DSM 25227</strain>
    </source>
</reference>
<reference evidence="3 5" key="1">
    <citation type="submission" date="2016-10" db="EMBL/GenBank/DDBJ databases">
        <authorList>
            <person name="Cai Z."/>
        </authorList>
    </citation>
    <scope>NUCLEOTIDE SEQUENCE [LARGE SCALE GENOMIC DNA]</scope>
    <source>
        <strain evidence="3 5">DSM 25227</strain>
    </source>
</reference>
<gene>
    <name evidence="2" type="ORF">BCF38_10342</name>
    <name evidence="3" type="ORF">SAMN05421539_10342</name>
</gene>
<keyword evidence="4" id="KW-1185">Reference proteome</keyword>
<dbReference type="Proteomes" id="UP000251571">
    <property type="component" value="Unassembled WGS sequence"/>
</dbReference>
<dbReference type="AlphaFoldDB" id="A0A2Y9AID6"/>
<accession>A0A2Y9AID6</accession>
<protein>
    <submittedName>
        <fullName evidence="3">Uncharacterized protein</fullName>
    </submittedName>
</protein>
<evidence type="ECO:0000313" key="4">
    <source>
        <dbReference type="Proteomes" id="UP000245839"/>
    </source>
</evidence>
<dbReference type="EMBL" id="QGDJ01000003">
    <property type="protein sequence ID" value="PWJ20227.1"/>
    <property type="molecule type" value="Genomic_DNA"/>
</dbReference>
<proteinExistence type="predicted"/>
<evidence type="ECO:0000313" key="5">
    <source>
        <dbReference type="Proteomes" id="UP000251571"/>
    </source>
</evidence>
<dbReference type="Proteomes" id="UP000245839">
    <property type="component" value="Unassembled WGS sequence"/>
</dbReference>
<name>A0A2Y9AID6_9RHOB</name>
<organism evidence="3 5">
    <name type="scientific">Jannaschia seohaensis</name>
    <dbReference type="NCBI Taxonomy" id="475081"/>
    <lineage>
        <taxon>Bacteria</taxon>
        <taxon>Pseudomonadati</taxon>
        <taxon>Pseudomonadota</taxon>
        <taxon>Alphaproteobacteria</taxon>
        <taxon>Rhodobacterales</taxon>
        <taxon>Roseobacteraceae</taxon>
        <taxon>Jannaschia</taxon>
    </lineage>
</organism>
<dbReference type="EMBL" id="UETC01000003">
    <property type="protein sequence ID" value="SSA44224.1"/>
    <property type="molecule type" value="Genomic_DNA"/>
</dbReference>
<evidence type="ECO:0000313" key="2">
    <source>
        <dbReference type="EMBL" id="PWJ20227.1"/>
    </source>
</evidence>
<evidence type="ECO:0000256" key="1">
    <source>
        <dbReference type="SAM" id="MobiDB-lite"/>
    </source>
</evidence>
<feature type="region of interest" description="Disordered" evidence="1">
    <location>
        <begin position="1"/>
        <end position="37"/>
    </location>
</feature>
<evidence type="ECO:0000313" key="3">
    <source>
        <dbReference type="EMBL" id="SSA44224.1"/>
    </source>
</evidence>